<evidence type="ECO:0000259" key="4">
    <source>
        <dbReference type="PROSITE" id="PS50949"/>
    </source>
</evidence>
<dbReference type="Gene3D" id="3.30.70.1450">
    <property type="entry name" value="Regulator of K+ conductance, C-terminal domain"/>
    <property type="match status" value="1"/>
</dbReference>
<gene>
    <name evidence="6" type="ORF">CCH01_18300</name>
</gene>
<dbReference type="RefSeq" id="WP_079481490.1">
    <property type="nucleotide sequence ID" value="NZ_CBML010000006.1"/>
</dbReference>
<evidence type="ECO:0000256" key="1">
    <source>
        <dbReference type="ARBA" id="ARBA00023015"/>
    </source>
</evidence>
<evidence type="ECO:0000256" key="3">
    <source>
        <dbReference type="ARBA" id="ARBA00023163"/>
    </source>
</evidence>
<dbReference type="SUPFAM" id="SSF46785">
    <property type="entry name" value="Winged helix' DNA-binding domain"/>
    <property type="match status" value="1"/>
</dbReference>
<keyword evidence="2" id="KW-0238">DNA-binding</keyword>
<keyword evidence="1" id="KW-0805">Transcription regulation</keyword>
<evidence type="ECO:0000313" key="6">
    <source>
        <dbReference type="EMBL" id="SLK20184.1"/>
    </source>
</evidence>
<dbReference type="InterPro" id="IPR036388">
    <property type="entry name" value="WH-like_DNA-bd_sf"/>
</dbReference>
<dbReference type="PROSITE" id="PS51202">
    <property type="entry name" value="RCK_C"/>
    <property type="match status" value="1"/>
</dbReference>
<dbReference type="InterPro" id="IPR036721">
    <property type="entry name" value="RCK_C_sf"/>
</dbReference>
<dbReference type="GO" id="GO:0003677">
    <property type="term" value="F:DNA binding"/>
    <property type="evidence" value="ECO:0007669"/>
    <property type="project" value="UniProtKB-KW"/>
</dbReference>
<dbReference type="SUPFAM" id="SSF116726">
    <property type="entry name" value="TrkA C-terminal domain-like"/>
    <property type="match status" value="1"/>
</dbReference>
<dbReference type="PROSITE" id="PS50949">
    <property type="entry name" value="HTH_GNTR"/>
    <property type="match status" value="1"/>
</dbReference>
<evidence type="ECO:0000313" key="7">
    <source>
        <dbReference type="Proteomes" id="UP000190476"/>
    </source>
</evidence>
<dbReference type="PANTHER" id="PTHR30445:SF8">
    <property type="entry name" value="K(+)_H(+) ANTIPORTER SUBUNIT KHTT"/>
    <property type="match status" value="1"/>
</dbReference>
<protein>
    <submittedName>
        <fullName evidence="6">Potassium transporter TrkA</fullName>
    </submittedName>
</protein>
<proteinExistence type="predicted"/>
<feature type="domain" description="HTH gntR-type" evidence="4">
    <location>
        <begin position="7"/>
        <end position="75"/>
    </location>
</feature>
<dbReference type="GO" id="GO:0006813">
    <property type="term" value="P:potassium ion transport"/>
    <property type="evidence" value="ECO:0007669"/>
    <property type="project" value="InterPro"/>
</dbReference>
<dbReference type="InterPro" id="IPR006037">
    <property type="entry name" value="RCK_C"/>
</dbReference>
<dbReference type="PANTHER" id="PTHR30445">
    <property type="entry name" value="K(+)_H(+) ANTIPORTER SUBUNIT KHTT"/>
    <property type="match status" value="1"/>
</dbReference>
<organism evidence="6 7">
    <name type="scientific">Clostridium chauvoei JF4335</name>
    <dbReference type="NCBI Taxonomy" id="1351755"/>
    <lineage>
        <taxon>Bacteria</taxon>
        <taxon>Bacillati</taxon>
        <taxon>Bacillota</taxon>
        <taxon>Clostridia</taxon>
        <taxon>Eubacteriales</taxon>
        <taxon>Clostridiaceae</taxon>
        <taxon>Clostridium</taxon>
    </lineage>
</organism>
<dbReference type="Proteomes" id="UP000190476">
    <property type="component" value="Chromosome I"/>
</dbReference>
<keyword evidence="3" id="KW-0804">Transcription</keyword>
<reference evidence="7" key="1">
    <citation type="submission" date="2017-03" db="EMBL/GenBank/DDBJ databases">
        <authorList>
            <person name="Falquet L."/>
            <person name="Falquet L."/>
        </authorList>
    </citation>
    <scope>NUCLEOTIDE SEQUENCE [LARGE SCALE GENOMIC DNA]</scope>
</reference>
<dbReference type="Gene3D" id="1.10.10.10">
    <property type="entry name" value="Winged helix-like DNA-binding domain superfamily/Winged helix DNA-binding domain"/>
    <property type="match status" value="1"/>
</dbReference>
<dbReference type="GO" id="GO:0003700">
    <property type="term" value="F:DNA-binding transcription factor activity"/>
    <property type="evidence" value="ECO:0007669"/>
    <property type="project" value="InterPro"/>
</dbReference>
<dbReference type="Pfam" id="PF00392">
    <property type="entry name" value="GntR"/>
    <property type="match status" value="1"/>
</dbReference>
<evidence type="ECO:0000259" key="5">
    <source>
        <dbReference type="PROSITE" id="PS51202"/>
    </source>
</evidence>
<accession>A0A1U6JIM3</accession>
<dbReference type="GeneID" id="66302145"/>
<evidence type="ECO:0000256" key="2">
    <source>
        <dbReference type="ARBA" id="ARBA00023125"/>
    </source>
</evidence>
<dbReference type="STRING" id="1351755.CCH01_18300"/>
<dbReference type="SMART" id="SM00345">
    <property type="entry name" value="HTH_GNTR"/>
    <property type="match status" value="1"/>
</dbReference>
<dbReference type="OrthoDB" id="226679at2"/>
<sequence length="209" mass="23615">MSKQTKTPNYIKIAVDIAHRIVNNDFIEGSKITGRTTLVSLYNVSPETIRRSLALLKDMDVVTVNEKSGIIINNKIHAKEFLNKFKTKSDFTAINNETFDLIKQRKELDSKLIKNLNSIIEFATQLRNVGSIIPFESIVEEGSIAVNKSIGELNFWHNTKATIIAIKRDGDHFLSPGPYFKIQNNDILVYVGEDEVLENVKNYISASTK</sequence>
<feature type="domain" description="RCK C-terminal" evidence="5">
    <location>
        <begin position="121"/>
        <end position="206"/>
    </location>
</feature>
<dbReference type="InterPro" id="IPR000524">
    <property type="entry name" value="Tscrpt_reg_HTH_GntR"/>
</dbReference>
<dbReference type="AlphaFoldDB" id="A0A1U6JIM3"/>
<dbReference type="Pfam" id="PF02080">
    <property type="entry name" value="TrkA_C"/>
    <property type="match status" value="1"/>
</dbReference>
<dbReference type="InterPro" id="IPR036390">
    <property type="entry name" value="WH_DNA-bd_sf"/>
</dbReference>
<dbReference type="InterPro" id="IPR050144">
    <property type="entry name" value="AAE_transporter"/>
</dbReference>
<name>A0A1U6JIM3_9CLOT</name>
<keyword evidence="7" id="KW-1185">Reference proteome</keyword>
<dbReference type="GO" id="GO:0008324">
    <property type="term" value="F:monoatomic cation transmembrane transporter activity"/>
    <property type="evidence" value="ECO:0007669"/>
    <property type="project" value="InterPro"/>
</dbReference>
<dbReference type="EMBL" id="LT799839">
    <property type="protein sequence ID" value="SLK20184.1"/>
    <property type="molecule type" value="Genomic_DNA"/>
</dbReference>